<evidence type="ECO:0000313" key="1">
    <source>
        <dbReference type="EMBL" id="MCV7424596.1"/>
    </source>
</evidence>
<dbReference type="Proteomes" id="UP001141629">
    <property type="component" value="Unassembled WGS sequence"/>
</dbReference>
<evidence type="ECO:0000313" key="2">
    <source>
        <dbReference type="Proteomes" id="UP001141629"/>
    </source>
</evidence>
<comment type="caution">
    <text evidence="1">The sequence shown here is derived from an EMBL/GenBank/DDBJ whole genome shotgun (WGS) entry which is preliminary data.</text>
</comment>
<dbReference type="EMBL" id="JACKVK010000020">
    <property type="protein sequence ID" value="MCV7424596.1"/>
    <property type="molecule type" value="Genomic_DNA"/>
</dbReference>
<reference evidence="1" key="2">
    <citation type="journal article" date="2022" name="BMC Genomics">
        <title>Comparative genome analysis of mycobacteria focusing on tRNA and non-coding RNA.</title>
        <authorList>
            <person name="Behra P.R.K."/>
            <person name="Pettersson B.M.F."/>
            <person name="Ramesh M."/>
            <person name="Das S."/>
            <person name="Dasgupta S."/>
            <person name="Kirsebom L.A."/>
        </authorList>
    </citation>
    <scope>NUCLEOTIDE SEQUENCE</scope>
    <source>
        <strain evidence="1">DSM 44838</strain>
    </source>
</reference>
<dbReference type="SUPFAM" id="SSF51197">
    <property type="entry name" value="Clavaminate synthase-like"/>
    <property type="match status" value="1"/>
</dbReference>
<dbReference type="RefSeq" id="WP_263999671.1">
    <property type="nucleotide sequence ID" value="NZ_JACKVK010000020.1"/>
</dbReference>
<sequence length="286" mass="31588">MNTVCTPLAAVPPIAPAERVLTDGFDASAATVAAAVDSHGLACLRDVVPHDWLTAARDFVTHSVELNGAQELLVEDFAARPGTFAHQLVSDERVEPFMRQVATACRAGVGFGDGAIESELRLVNGPPRSAKPLWFHYDSTAITLVIPILIPTSTPGRSGELVLYPNRRPFRRRVVTNILEKCLSQNDFYRRWFVRYPGRRSDVRTEALEPGNAYVFSGYRSYHATLPSPPGSLRATLILHFGDVHDNSRLLNSIRGVERTIRRSIRTRRSSPTVAVQSSKCAWLAD</sequence>
<reference evidence="1" key="1">
    <citation type="submission" date="2020-07" db="EMBL/GenBank/DDBJ databases">
        <authorList>
            <person name="Pettersson B.M.F."/>
            <person name="Behra P.R.K."/>
            <person name="Ramesh M."/>
            <person name="Das S."/>
            <person name="Dasgupta S."/>
            <person name="Kirsebom L.A."/>
        </authorList>
    </citation>
    <scope>NUCLEOTIDE SEQUENCE</scope>
    <source>
        <strain evidence="1">DSM 44838</strain>
    </source>
</reference>
<keyword evidence="2" id="KW-1185">Reference proteome</keyword>
<name>A0A9X3C4L6_9MYCO</name>
<gene>
    <name evidence="1" type="ORF">H7K45_29055</name>
</gene>
<accession>A0A9X3C4L6</accession>
<protein>
    <recommendedName>
        <fullName evidence="3">Phytanoyl-CoA dioxygenase (PhyH)</fullName>
    </recommendedName>
</protein>
<proteinExistence type="predicted"/>
<dbReference type="AlphaFoldDB" id="A0A9X3C4L6"/>
<organism evidence="1 2">
    <name type="scientific">Mycobacterium yunnanensis</name>
    <dbReference type="NCBI Taxonomy" id="368477"/>
    <lineage>
        <taxon>Bacteria</taxon>
        <taxon>Bacillati</taxon>
        <taxon>Actinomycetota</taxon>
        <taxon>Actinomycetes</taxon>
        <taxon>Mycobacteriales</taxon>
        <taxon>Mycobacteriaceae</taxon>
        <taxon>Mycobacterium</taxon>
    </lineage>
</organism>
<evidence type="ECO:0008006" key="3">
    <source>
        <dbReference type="Google" id="ProtNLM"/>
    </source>
</evidence>